<name>X1CKD3_9ZZZZ</name>
<feature type="domain" description="PIN" evidence="1">
    <location>
        <begin position="16"/>
        <end position="73"/>
    </location>
</feature>
<organism evidence="2">
    <name type="scientific">marine sediment metagenome</name>
    <dbReference type="NCBI Taxonomy" id="412755"/>
    <lineage>
        <taxon>unclassified sequences</taxon>
        <taxon>metagenomes</taxon>
        <taxon>ecological metagenomes</taxon>
    </lineage>
</organism>
<dbReference type="Pfam" id="PF01850">
    <property type="entry name" value="PIN"/>
    <property type="match status" value="1"/>
</dbReference>
<reference evidence="2" key="1">
    <citation type="journal article" date="2014" name="Front. Microbiol.">
        <title>High frequency of phylogenetically diverse reductive dehalogenase-homologous genes in deep subseafloor sedimentary metagenomes.</title>
        <authorList>
            <person name="Kawai M."/>
            <person name="Futagami T."/>
            <person name="Toyoda A."/>
            <person name="Takaki Y."/>
            <person name="Nishi S."/>
            <person name="Hori S."/>
            <person name="Arai W."/>
            <person name="Tsubouchi T."/>
            <person name="Morono Y."/>
            <person name="Uchiyama I."/>
            <person name="Ito T."/>
            <person name="Fujiyama A."/>
            <person name="Inagaki F."/>
            <person name="Takami H."/>
        </authorList>
    </citation>
    <scope>NUCLEOTIDE SEQUENCE</scope>
    <source>
        <strain evidence="2">Expedition CK06-06</strain>
    </source>
</reference>
<proteinExistence type="predicted"/>
<dbReference type="EMBL" id="BART01036229">
    <property type="protein sequence ID" value="GAH08856.1"/>
    <property type="molecule type" value="Genomic_DNA"/>
</dbReference>
<sequence length="88" mass="10300">IIIFFFHKLLFPNEYKVVEMLLSELKIVNLDIIISKLTGNYRMIFYKSHSLKIPDAVIAATAKFTNTILVTKNLKHFPMDDIQKIKPY</sequence>
<dbReference type="Gene3D" id="3.40.50.1010">
    <property type="entry name" value="5'-nuclease"/>
    <property type="match status" value="1"/>
</dbReference>
<dbReference type="InterPro" id="IPR029060">
    <property type="entry name" value="PIN-like_dom_sf"/>
</dbReference>
<dbReference type="AlphaFoldDB" id="X1CKD3"/>
<protein>
    <recommendedName>
        <fullName evidence="1">PIN domain-containing protein</fullName>
    </recommendedName>
</protein>
<evidence type="ECO:0000259" key="1">
    <source>
        <dbReference type="Pfam" id="PF01850"/>
    </source>
</evidence>
<accession>X1CKD3</accession>
<feature type="non-terminal residue" evidence="2">
    <location>
        <position position="1"/>
    </location>
</feature>
<evidence type="ECO:0000313" key="2">
    <source>
        <dbReference type="EMBL" id="GAH08856.1"/>
    </source>
</evidence>
<gene>
    <name evidence="2" type="ORF">S01H4_61193</name>
</gene>
<dbReference type="InterPro" id="IPR002716">
    <property type="entry name" value="PIN_dom"/>
</dbReference>
<dbReference type="SUPFAM" id="SSF88723">
    <property type="entry name" value="PIN domain-like"/>
    <property type="match status" value="1"/>
</dbReference>
<comment type="caution">
    <text evidence="2">The sequence shown here is derived from an EMBL/GenBank/DDBJ whole genome shotgun (WGS) entry which is preliminary data.</text>
</comment>